<name>A0A1D8G507_9ACTN</name>
<organism evidence="2 3">
    <name type="scientific">Streptomyces rubrolavendulae</name>
    <dbReference type="NCBI Taxonomy" id="285473"/>
    <lineage>
        <taxon>Bacteria</taxon>
        <taxon>Bacillati</taxon>
        <taxon>Actinomycetota</taxon>
        <taxon>Actinomycetes</taxon>
        <taxon>Kitasatosporales</taxon>
        <taxon>Streptomycetaceae</taxon>
        <taxon>Streptomyces</taxon>
    </lineage>
</organism>
<dbReference type="AlphaFoldDB" id="A0A1D8G507"/>
<evidence type="ECO:0000313" key="2">
    <source>
        <dbReference type="EMBL" id="AOT60542.1"/>
    </source>
</evidence>
<evidence type="ECO:0000313" key="3">
    <source>
        <dbReference type="Proteomes" id="UP000095349"/>
    </source>
</evidence>
<dbReference type="EMBL" id="CP017316">
    <property type="protein sequence ID" value="AOT60542.1"/>
    <property type="molecule type" value="Genomic_DNA"/>
</dbReference>
<proteinExistence type="predicted"/>
<reference evidence="2 3" key="1">
    <citation type="submission" date="2016-09" db="EMBL/GenBank/DDBJ databases">
        <title>Streptomyces rubrolavendulae MJM4426 Genome sequencing and assembly.</title>
        <authorList>
            <person name="Kim J.-G."/>
        </authorList>
    </citation>
    <scope>NUCLEOTIDE SEQUENCE [LARGE SCALE GENOMIC DNA]</scope>
    <source>
        <strain evidence="2 3">MJM4426</strain>
    </source>
</reference>
<dbReference type="RefSeq" id="WP_069977659.1">
    <property type="nucleotide sequence ID" value="NZ_CP017316.1"/>
</dbReference>
<dbReference type="GeneID" id="33064614"/>
<dbReference type="PATRIC" id="fig|285473.5.peg.3573"/>
<accession>A0A1D8G507</accession>
<dbReference type="STRING" id="285473.A4G23_03417"/>
<dbReference type="Proteomes" id="UP000095349">
    <property type="component" value="Chromosome"/>
</dbReference>
<protein>
    <submittedName>
        <fullName evidence="2">Uncharacterized protein</fullName>
    </submittedName>
</protein>
<feature type="region of interest" description="Disordered" evidence="1">
    <location>
        <begin position="50"/>
        <end position="70"/>
    </location>
</feature>
<evidence type="ECO:0000256" key="1">
    <source>
        <dbReference type="SAM" id="MobiDB-lite"/>
    </source>
</evidence>
<gene>
    <name evidence="2" type="ORF">A4G23_03417</name>
</gene>
<sequence length="127" mass="14108">MYIVGDVVWDKDRGRVGTVRDHRAGVLDLHGGTGSAWRAVARRCELVAPAASSRSEPLRQPPGTAPVTVSPLGVRTGDWVRLEDDRVYQVEDMRAYGPGGRVLHLRGRARPWVMTHGERQVYRPVEA</sequence>
<keyword evidence="3" id="KW-1185">Reference proteome</keyword>
<dbReference type="KEGG" id="srn:A4G23_03417"/>